<sequence length="483" mass="53907">MKKISKNQISQAVDLLKKGRVIVFPTETSYGLGCDATDQSAVDRVFAIKDRKSDKPLLVLVADLTMAKEYLLWNSRIDELAGRYWPGPLTIIGRVSQKRLAKGVESEQGTLAVRVSPHPIVQLLINKLGRPIVATSANLSGAKNIYRSGEIKSVFTSRPIAPDAFLDMGELPKRPASAIVDATGAKIKIIRTGELKIDFLATNSPAPMNPAEIKSACQKYGLSPSKIYGQNYLISPKPIVKIIEAGQLDKQDTVVEVGPGFGILTLALARQAKQVLAFEIEKKLQPYWLDLIKQKNINNLKIIWGNVLRQASSLPRGAYKLSANLPYQITSQIIRFFLEADNQPKSMVLMLQKEVAVRICAKPGQMSLLSLAVQYYGRPKIICQVKKDCFYPVPKVASAVVAIYDIKRKNTREFDQRFFALAHAGFQNKRKLLSKNLSSNFGFKKEDWQKIFSILGLGENCRAQELSVEKWKELTKHVIHNVF</sequence>
<accession>A0A2M6W2R6</accession>
<keyword evidence="6 7" id="KW-0694">RNA-binding</keyword>
<dbReference type="Gene3D" id="3.40.50.150">
    <property type="entry name" value="Vaccinia Virus protein VP39"/>
    <property type="match status" value="1"/>
</dbReference>
<gene>
    <name evidence="9" type="ORF">COU31_04955</name>
</gene>
<dbReference type="InterPro" id="IPR020598">
    <property type="entry name" value="rRNA_Ade_methylase_Trfase_N"/>
</dbReference>
<keyword evidence="5 7" id="KW-0949">S-adenosyl-L-methionine</keyword>
<dbReference type="SUPFAM" id="SSF53335">
    <property type="entry name" value="S-adenosyl-L-methionine-dependent methyltransferases"/>
    <property type="match status" value="1"/>
</dbReference>
<organism evidence="9 10">
    <name type="scientific">Candidatus Magasanikbacteria bacterium CG10_big_fil_rev_8_21_14_0_10_40_10</name>
    <dbReference type="NCBI Taxonomy" id="1974648"/>
    <lineage>
        <taxon>Bacteria</taxon>
        <taxon>Candidatus Magasanikiibacteriota</taxon>
    </lineage>
</organism>
<dbReference type="PANTHER" id="PTHR11727">
    <property type="entry name" value="DIMETHYLADENOSINE TRANSFERASE"/>
    <property type="match status" value="1"/>
</dbReference>
<evidence type="ECO:0000313" key="10">
    <source>
        <dbReference type="Proteomes" id="UP000231183"/>
    </source>
</evidence>
<proteinExistence type="inferred from homology"/>
<feature type="binding site" evidence="7">
    <location>
        <position position="324"/>
    </location>
    <ligand>
        <name>S-adenosyl-L-methionine</name>
        <dbReference type="ChEBI" id="CHEBI:59789"/>
    </ligand>
</feature>
<dbReference type="PROSITE" id="PS51163">
    <property type="entry name" value="YRDC"/>
    <property type="match status" value="1"/>
</dbReference>
<evidence type="ECO:0000256" key="5">
    <source>
        <dbReference type="ARBA" id="ARBA00022691"/>
    </source>
</evidence>
<evidence type="ECO:0000256" key="2">
    <source>
        <dbReference type="ARBA" id="ARBA00022552"/>
    </source>
</evidence>
<dbReference type="Proteomes" id="UP000231183">
    <property type="component" value="Unassembled WGS sequence"/>
</dbReference>
<dbReference type="GO" id="GO:0003725">
    <property type="term" value="F:double-stranded RNA binding"/>
    <property type="evidence" value="ECO:0007669"/>
    <property type="project" value="InterPro"/>
</dbReference>
<keyword evidence="3 7" id="KW-0489">Methyltransferase</keyword>
<dbReference type="GO" id="GO:0005829">
    <property type="term" value="C:cytosol"/>
    <property type="evidence" value="ECO:0007669"/>
    <property type="project" value="TreeGrafter"/>
</dbReference>
<feature type="binding site" evidence="7">
    <location>
        <position position="231"/>
    </location>
    <ligand>
        <name>S-adenosyl-L-methionine</name>
        <dbReference type="ChEBI" id="CHEBI:59789"/>
    </ligand>
</feature>
<feature type="binding site" evidence="7">
    <location>
        <position position="279"/>
    </location>
    <ligand>
        <name>S-adenosyl-L-methionine</name>
        <dbReference type="ChEBI" id="CHEBI:59789"/>
    </ligand>
</feature>
<comment type="similarity">
    <text evidence="7">Belongs to the class I-like SAM-binding methyltransferase superfamily. rRNA adenine N(6)-methyltransferase family.</text>
</comment>
<dbReference type="Gene3D" id="1.10.8.100">
    <property type="entry name" value="Ribosomal RNA adenine dimethylase-like, domain 2"/>
    <property type="match status" value="1"/>
</dbReference>
<dbReference type="InterPro" id="IPR006070">
    <property type="entry name" value="Sua5-like_dom"/>
</dbReference>
<feature type="binding site" evidence="7">
    <location>
        <position position="258"/>
    </location>
    <ligand>
        <name>S-adenosyl-L-methionine</name>
        <dbReference type="ChEBI" id="CHEBI:59789"/>
    </ligand>
</feature>
<evidence type="ECO:0000313" key="9">
    <source>
        <dbReference type="EMBL" id="PIT87093.1"/>
    </source>
</evidence>
<comment type="caution">
    <text evidence="9">The sequence shown here is derived from an EMBL/GenBank/DDBJ whole genome shotgun (WGS) entry which is preliminary data.</text>
</comment>
<protein>
    <recommendedName>
        <fullName evidence="8">YrdC-like domain-containing protein</fullName>
    </recommendedName>
</protein>
<dbReference type="Pfam" id="PF00398">
    <property type="entry name" value="RrnaAD"/>
    <property type="match status" value="1"/>
</dbReference>
<name>A0A2M6W2R6_9BACT</name>
<dbReference type="InterPro" id="IPR001737">
    <property type="entry name" value="KsgA/Erm"/>
</dbReference>
<dbReference type="GO" id="GO:0000179">
    <property type="term" value="F:rRNA (adenine-N6,N6-)-dimethyltransferase activity"/>
    <property type="evidence" value="ECO:0007669"/>
    <property type="project" value="UniProtKB-UniRule"/>
</dbReference>
<dbReference type="AlphaFoldDB" id="A0A2M6W2R6"/>
<dbReference type="InterPro" id="IPR029063">
    <property type="entry name" value="SAM-dependent_MTases_sf"/>
</dbReference>
<evidence type="ECO:0000256" key="4">
    <source>
        <dbReference type="ARBA" id="ARBA00022679"/>
    </source>
</evidence>
<dbReference type="SUPFAM" id="SSF55821">
    <property type="entry name" value="YrdC/RibB"/>
    <property type="match status" value="1"/>
</dbReference>
<dbReference type="Gene3D" id="3.90.870.10">
    <property type="entry name" value="DHBP synthase"/>
    <property type="match status" value="1"/>
</dbReference>
<reference evidence="10" key="1">
    <citation type="submission" date="2017-09" db="EMBL/GenBank/DDBJ databases">
        <title>Depth-based differentiation of microbial function through sediment-hosted aquifers and enrichment of novel symbionts in the deep terrestrial subsurface.</title>
        <authorList>
            <person name="Probst A.J."/>
            <person name="Ladd B."/>
            <person name="Jarett J.K."/>
            <person name="Geller-Mcgrath D.E."/>
            <person name="Sieber C.M.K."/>
            <person name="Emerson J.B."/>
            <person name="Anantharaman K."/>
            <person name="Thomas B.C."/>
            <person name="Malmstrom R."/>
            <person name="Stieglmeier M."/>
            <person name="Klingl A."/>
            <person name="Woyke T."/>
            <person name="Ryan C.M."/>
            <person name="Banfield J.F."/>
        </authorList>
    </citation>
    <scope>NUCLEOTIDE SEQUENCE [LARGE SCALE GENOMIC DNA]</scope>
</reference>
<dbReference type="InterPro" id="IPR011530">
    <property type="entry name" value="rRNA_adenine_dimethylase"/>
</dbReference>
<evidence type="ECO:0000259" key="8">
    <source>
        <dbReference type="PROSITE" id="PS51163"/>
    </source>
</evidence>
<feature type="domain" description="YrdC-like" evidence="8">
    <location>
        <begin position="6"/>
        <end position="195"/>
    </location>
</feature>
<evidence type="ECO:0000256" key="3">
    <source>
        <dbReference type="ARBA" id="ARBA00022603"/>
    </source>
</evidence>
<dbReference type="EMBL" id="PFBX01000054">
    <property type="protein sequence ID" value="PIT87093.1"/>
    <property type="molecule type" value="Genomic_DNA"/>
</dbReference>
<comment type="caution">
    <text evidence="7">Lacks conserved residue(s) required for the propagation of feature annotation.</text>
</comment>
<dbReference type="SMART" id="SM00650">
    <property type="entry name" value="rADc"/>
    <property type="match status" value="1"/>
</dbReference>
<dbReference type="NCBIfam" id="TIGR00057">
    <property type="entry name" value="L-threonylcarbamoyladenylate synthase"/>
    <property type="match status" value="1"/>
</dbReference>
<keyword evidence="1" id="KW-0963">Cytoplasm</keyword>
<feature type="binding site" evidence="7">
    <location>
        <position position="233"/>
    </location>
    <ligand>
        <name>S-adenosyl-L-methionine</name>
        <dbReference type="ChEBI" id="CHEBI:59789"/>
    </ligand>
</feature>
<keyword evidence="2" id="KW-0698">rRNA processing</keyword>
<evidence type="ECO:0000256" key="7">
    <source>
        <dbReference type="PROSITE-ProRule" id="PRU01026"/>
    </source>
</evidence>
<evidence type="ECO:0000256" key="6">
    <source>
        <dbReference type="ARBA" id="ARBA00022884"/>
    </source>
</evidence>
<dbReference type="Pfam" id="PF01300">
    <property type="entry name" value="Sua5_yciO_yrdC"/>
    <property type="match status" value="1"/>
</dbReference>
<dbReference type="InterPro" id="IPR017945">
    <property type="entry name" value="DHBP_synth_RibB-like_a/b_dom"/>
</dbReference>
<dbReference type="InterPro" id="IPR023165">
    <property type="entry name" value="rRNA_Ade_diMease-like_C"/>
</dbReference>
<dbReference type="NCBIfam" id="TIGR00755">
    <property type="entry name" value="ksgA"/>
    <property type="match status" value="1"/>
</dbReference>
<keyword evidence="4 7" id="KW-0808">Transferase</keyword>
<dbReference type="PROSITE" id="PS51689">
    <property type="entry name" value="SAM_RNA_A_N6_MT"/>
    <property type="match status" value="1"/>
</dbReference>
<dbReference type="PANTHER" id="PTHR11727:SF7">
    <property type="entry name" value="DIMETHYLADENOSINE TRANSFERASE-RELATED"/>
    <property type="match status" value="1"/>
</dbReference>
<evidence type="ECO:0000256" key="1">
    <source>
        <dbReference type="ARBA" id="ARBA00022490"/>
    </source>
</evidence>